<dbReference type="PANTHER" id="PTHR14052">
    <property type="entry name" value="ORIGIN RECOGNITION COMPLEX SUBUNIT 2"/>
    <property type="match status" value="1"/>
</dbReference>
<comment type="function">
    <text evidence="6">Component of the origin recognition complex (ORC) that binds origins of replication. DNA-binding is ATP-dependent. ORC is required to assemble the pre-replication complex necessary to initiate DNA replication.</text>
</comment>
<sequence>MLRSSSVQTFLASLSAVENVHLIASIDHVNAPLMWNQSVVTKYKWLWYDATTFDPYIEETSYENSLFTQQSGNLALRSMINVFKSLTPNAKNIFLLLTNYHLEHCADQSYSGIPFQMLYQKCRENFLVNSDQTLRTQLIEFRDHKLIRSRKGADGAEHIFLPADSSTLRDFLQQVESVDQC</sequence>
<evidence type="ECO:0000256" key="3">
    <source>
        <dbReference type="ARBA" id="ARBA00019080"/>
    </source>
</evidence>
<evidence type="ECO:0000256" key="1">
    <source>
        <dbReference type="ARBA" id="ARBA00004123"/>
    </source>
</evidence>
<feature type="domain" description="Origin recognition complex subunit 2 winged-helix" evidence="8">
    <location>
        <begin position="107"/>
        <end position="165"/>
    </location>
</feature>
<evidence type="ECO:0000259" key="8">
    <source>
        <dbReference type="Pfam" id="PF24882"/>
    </source>
</evidence>
<keyword evidence="5 6" id="KW-0539">Nucleus</keyword>
<comment type="subunit">
    <text evidence="6">Component of the origin recognition complex (ORC).</text>
</comment>
<dbReference type="Pfam" id="PF24882">
    <property type="entry name" value="WHD_ORC2"/>
    <property type="match status" value="1"/>
</dbReference>
<evidence type="ECO:0000313" key="10">
    <source>
        <dbReference type="Proteomes" id="UP000593567"/>
    </source>
</evidence>
<dbReference type="InterPro" id="IPR007220">
    <property type="entry name" value="ORC2"/>
</dbReference>
<proteinExistence type="inferred from homology"/>
<dbReference type="GO" id="GO:0005664">
    <property type="term" value="C:nuclear origin of replication recognition complex"/>
    <property type="evidence" value="ECO:0007669"/>
    <property type="project" value="UniProtKB-UniRule"/>
</dbReference>
<dbReference type="InterPro" id="IPR056772">
    <property type="entry name" value="RecA-like_ORC2"/>
</dbReference>
<evidence type="ECO:0000256" key="2">
    <source>
        <dbReference type="ARBA" id="ARBA00007421"/>
    </source>
</evidence>
<dbReference type="GO" id="GO:0003688">
    <property type="term" value="F:DNA replication origin binding"/>
    <property type="evidence" value="ECO:0007669"/>
    <property type="project" value="UniProtKB-UniRule"/>
</dbReference>
<keyword evidence="10" id="KW-1185">Reference proteome</keyword>
<evidence type="ECO:0000259" key="7">
    <source>
        <dbReference type="Pfam" id="PF04084"/>
    </source>
</evidence>
<dbReference type="GO" id="GO:0006260">
    <property type="term" value="P:DNA replication"/>
    <property type="evidence" value="ECO:0007669"/>
    <property type="project" value="UniProtKB-UniRule"/>
</dbReference>
<gene>
    <name evidence="9" type="ORF">EB796_010410</name>
</gene>
<evidence type="ECO:0000256" key="4">
    <source>
        <dbReference type="ARBA" id="ARBA00022705"/>
    </source>
</evidence>
<comment type="caution">
    <text evidence="9">The sequence shown here is derived from an EMBL/GenBank/DDBJ whole genome shotgun (WGS) entry which is preliminary data.</text>
</comment>
<evidence type="ECO:0000256" key="5">
    <source>
        <dbReference type="ARBA" id="ARBA00023242"/>
    </source>
</evidence>
<dbReference type="OrthoDB" id="20198at2759"/>
<dbReference type="AlphaFoldDB" id="A0A7J7JZ97"/>
<accession>A0A7J7JZ97</accession>
<dbReference type="EMBL" id="VXIV02001629">
    <property type="protein sequence ID" value="KAF6031287.1"/>
    <property type="molecule type" value="Genomic_DNA"/>
</dbReference>
<evidence type="ECO:0000313" key="9">
    <source>
        <dbReference type="EMBL" id="KAF6031287.1"/>
    </source>
</evidence>
<dbReference type="Pfam" id="PF04084">
    <property type="entry name" value="RecA-like_ORC2"/>
    <property type="match status" value="1"/>
</dbReference>
<evidence type="ECO:0000256" key="6">
    <source>
        <dbReference type="RuleBase" id="RU368084"/>
    </source>
</evidence>
<dbReference type="Proteomes" id="UP000593567">
    <property type="component" value="Unassembled WGS sequence"/>
</dbReference>
<dbReference type="PANTHER" id="PTHR14052:SF0">
    <property type="entry name" value="ORIGIN RECOGNITION COMPLEX SUBUNIT 2"/>
    <property type="match status" value="1"/>
</dbReference>
<dbReference type="InterPro" id="IPR056773">
    <property type="entry name" value="WHD_ORC2"/>
</dbReference>
<organism evidence="9 10">
    <name type="scientific">Bugula neritina</name>
    <name type="common">Brown bryozoan</name>
    <name type="synonym">Sertularia neritina</name>
    <dbReference type="NCBI Taxonomy" id="10212"/>
    <lineage>
        <taxon>Eukaryota</taxon>
        <taxon>Metazoa</taxon>
        <taxon>Spiralia</taxon>
        <taxon>Lophotrochozoa</taxon>
        <taxon>Bryozoa</taxon>
        <taxon>Gymnolaemata</taxon>
        <taxon>Cheilostomatida</taxon>
        <taxon>Flustrina</taxon>
        <taxon>Buguloidea</taxon>
        <taxon>Bugulidae</taxon>
        <taxon>Bugula</taxon>
    </lineage>
</organism>
<comment type="similarity">
    <text evidence="2 6">Belongs to the ORC2 family.</text>
</comment>
<name>A0A7J7JZ97_BUGNE</name>
<protein>
    <recommendedName>
        <fullName evidence="3 6">Origin recognition complex subunit 2</fullName>
    </recommendedName>
</protein>
<comment type="subcellular location">
    <subcellularLocation>
        <location evidence="1 6">Nucleus</location>
    </subcellularLocation>
</comment>
<feature type="domain" description="Origin recognition complex subunit 2 RecA-like" evidence="7">
    <location>
        <begin position="1"/>
        <end position="50"/>
    </location>
</feature>
<reference evidence="9" key="1">
    <citation type="submission" date="2020-06" db="EMBL/GenBank/DDBJ databases">
        <title>Draft genome of Bugula neritina, a colonial animal packing powerful symbionts and potential medicines.</title>
        <authorList>
            <person name="Rayko M."/>
        </authorList>
    </citation>
    <scope>NUCLEOTIDE SEQUENCE [LARGE SCALE GENOMIC DNA]</scope>
    <source>
        <strain evidence="9">Kwan_BN1</strain>
    </source>
</reference>
<keyword evidence="4 6" id="KW-0235">DNA replication</keyword>